<accession>A0ABS2RDX1</accession>
<dbReference type="EMBL" id="JAFBCF010000001">
    <property type="protein sequence ID" value="MBM7797186.1"/>
    <property type="molecule type" value="Genomic_DNA"/>
</dbReference>
<reference evidence="1 2" key="1">
    <citation type="submission" date="2021-01" db="EMBL/GenBank/DDBJ databases">
        <title>Sequencing the genomes of 1000 actinobacteria strains.</title>
        <authorList>
            <person name="Klenk H.-P."/>
        </authorList>
    </citation>
    <scope>NUCLEOTIDE SEQUENCE [LARGE SCALE GENOMIC DNA]</scope>
    <source>
        <strain evidence="1 2">DSM 18662</strain>
    </source>
</reference>
<dbReference type="RefSeq" id="WP_204915910.1">
    <property type="nucleotide sequence ID" value="NZ_BAAAQP010000003.1"/>
</dbReference>
<protein>
    <submittedName>
        <fullName evidence="1">Glycosyltransferase involved in cell wall biosynthesis</fullName>
    </submittedName>
</protein>
<name>A0ABS2RDX1_9ACTN</name>
<proteinExistence type="predicted"/>
<dbReference type="SUPFAM" id="SSF53756">
    <property type="entry name" value="UDP-Glycosyltransferase/glycogen phosphorylase"/>
    <property type="match status" value="1"/>
</dbReference>
<sequence length="708" mass="77471">MKEVLLIAAYTPGRIAVAEAVRRLHEAGATVYLAGMTDVESTHADLGLDGLRSLRLPAEGYGAAFFRTARRGIFAEEIWAHVQRDPWVRKHARRAQVLVALHNPAVYSVWRLAQQYPRAEARFGLTPAVEAVLERNARSTAAAATEWVRRSPRPAQVTSGARAGARRSARTVVRRAATVSRAVAGARLPMWRRLLLSPRLSERARAELAVEVISGLQQTTEGRDLDILTAAVVDSLRTPRARADLLGGLVMAAIAAGAQPRDVVAGYAAELRYADSLLAKKDTVGATDSLLLALRMAFHRAVHLDSTLSPLAADPAGFTAPLRESTTFRAVTAQSGREQQAAGPPTDRPLRLLIATNGNTNFIGELQALLAAHPNAELRIIDPTDVGRAKTLSSDPRRMVEPILSGSRRAVNIAEREIRPHLDWADVLFVDWCTSFARLLTLVDPGTTRVMVRLHSYEAFTMWPVLLDLSRIDDLIFVSEHVRDLTVAQLPALTSAQRPAIHVIPNAMDLKRVIRPKTADARFTIAMIGFQVVAKDVRWAVQVLRLVRAQDARYRLLLIGSDFQTTHSPAAAAYGAAFQQDLDELEPIGAITRFGHADDVGEPLAEAGTILCSSVREGSPVGLLEAAASGAVPVVRDWPFFAAMPHGPRTLYPPDWVVDTPEQAADRILSVTADEDRWQQESGRSSAEVLRRWDLSVVDDDYERLIFG</sequence>
<keyword evidence="2" id="KW-1185">Reference proteome</keyword>
<organism evidence="1 2">
    <name type="scientific">Microlunatus panaciterrae</name>
    <dbReference type="NCBI Taxonomy" id="400768"/>
    <lineage>
        <taxon>Bacteria</taxon>
        <taxon>Bacillati</taxon>
        <taxon>Actinomycetota</taxon>
        <taxon>Actinomycetes</taxon>
        <taxon>Propionibacteriales</taxon>
        <taxon>Propionibacteriaceae</taxon>
        <taxon>Microlunatus</taxon>
    </lineage>
</organism>
<evidence type="ECO:0000313" key="1">
    <source>
        <dbReference type="EMBL" id="MBM7797186.1"/>
    </source>
</evidence>
<dbReference type="Pfam" id="PF13692">
    <property type="entry name" value="Glyco_trans_1_4"/>
    <property type="match status" value="1"/>
</dbReference>
<gene>
    <name evidence="1" type="ORF">JOE57_000107</name>
</gene>
<dbReference type="Proteomes" id="UP000704762">
    <property type="component" value="Unassembled WGS sequence"/>
</dbReference>
<evidence type="ECO:0000313" key="2">
    <source>
        <dbReference type="Proteomes" id="UP000704762"/>
    </source>
</evidence>
<dbReference type="Gene3D" id="3.40.50.2000">
    <property type="entry name" value="Glycogen Phosphorylase B"/>
    <property type="match status" value="1"/>
</dbReference>
<comment type="caution">
    <text evidence="1">The sequence shown here is derived from an EMBL/GenBank/DDBJ whole genome shotgun (WGS) entry which is preliminary data.</text>
</comment>